<dbReference type="Gene3D" id="1.10.10.10">
    <property type="entry name" value="Winged helix-like DNA-binding domain superfamily/Winged helix DNA-binding domain"/>
    <property type="match status" value="1"/>
</dbReference>
<reference evidence="1" key="1">
    <citation type="submission" date="2021-01" db="EMBL/GenBank/DDBJ databases">
        <title>Active Sulfur Cycling in an Early Earth Analoge.</title>
        <authorList>
            <person name="Hahn C.R."/>
            <person name="Youssef N.H."/>
            <person name="Elshahed M."/>
        </authorList>
    </citation>
    <scope>NUCLEOTIDE SEQUENCE</scope>
    <source>
        <strain evidence="1">Zod_Metabat.1151</strain>
    </source>
</reference>
<gene>
    <name evidence="1" type="ORF">JW744_00710</name>
</gene>
<proteinExistence type="predicted"/>
<evidence type="ECO:0000313" key="2">
    <source>
        <dbReference type="Proteomes" id="UP000809243"/>
    </source>
</evidence>
<dbReference type="AlphaFoldDB" id="A0A938YWH9"/>
<protein>
    <submittedName>
        <fullName evidence="1">Uncharacterized protein</fullName>
    </submittedName>
</protein>
<dbReference type="EMBL" id="JAFGDB010000012">
    <property type="protein sequence ID" value="MBN2066971.1"/>
    <property type="molecule type" value="Genomic_DNA"/>
</dbReference>
<comment type="caution">
    <text evidence="1">The sequence shown here is derived from an EMBL/GenBank/DDBJ whole genome shotgun (WGS) entry which is preliminary data.</text>
</comment>
<organism evidence="1 2">
    <name type="scientific">Candidatus Iainarchaeum sp</name>
    <dbReference type="NCBI Taxonomy" id="3101447"/>
    <lineage>
        <taxon>Archaea</taxon>
        <taxon>Candidatus Iainarchaeota</taxon>
        <taxon>Candidatus Iainarchaeia</taxon>
        <taxon>Candidatus Iainarchaeales</taxon>
        <taxon>Candidatus Iainarchaeaceae</taxon>
        <taxon>Candidatus Iainarchaeum</taxon>
    </lineage>
</organism>
<dbReference type="InterPro" id="IPR036388">
    <property type="entry name" value="WH-like_DNA-bd_sf"/>
</dbReference>
<accession>A0A938YWH9</accession>
<dbReference type="Proteomes" id="UP000809243">
    <property type="component" value="Unassembled WGS sequence"/>
</dbReference>
<sequence>MTAIDDWILFLEENPGFYELSRSNVLIKMLESLALSAKSASSIHAEFPFIEWNDLGEILDSMVKLKVVEEIRPGSMVFYSVSGKGKELLEMYRKTKKFFTV</sequence>
<evidence type="ECO:0000313" key="1">
    <source>
        <dbReference type="EMBL" id="MBN2066971.1"/>
    </source>
</evidence>
<name>A0A938YWH9_9ARCH</name>